<comment type="caution">
    <text evidence="1">The sequence shown here is derived from an EMBL/GenBank/DDBJ whole genome shotgun (WGS) entry which is preliminary data.</text>
</comment>
<keyword evidence="2" id="KW-1185">Reference proteome</keyword>
<gene>
    <name evidence="1" type="ORF">M9H77_04885</name>
</gene>
<evidence type="ECO:0000313" key="1">
    <source>
        <dbReference type="EMBL" id="KAI5683657.1"/>
    </source>
</evidence>
<sequence>MEIPWSRAKPCIALLMGFTGQTIHSEEKISLLVNVGDTVYTVQFLSSAFNQLRAKIATCDLSMEVSNGSGIHVIYGDCQAAQKYLSIDLCMKLVEVLVKFKDIFSWNSDDLGGIPKEIVEHKLGIPDTAKPINNEDEYEALFVGLQMAQSLKITHLLVKSDSQIVIGQVTGTFEAKEDNIKNYLALIQRVISGFQQIHFEKLSASEPMEGTWMELLKEKSIISNVCTVMEVDNWRTPIRNSIVHEQLPDNPQEARKVRTTASRSMLIDDQLYRTMEIHEGICGSHIGINILVKRTMRYGYYYRVENGKKRRLFYKPSTYADSHECTTYSHGYKAHKGRPVFVFGNKCSSKGFKGHLFEPQPTVSKLFLRKP</sequence>
<protein>
    <submittedName>
        <fullName evidence="1">Uncharacterized protein</fullName>
    </submittedName>
</protein>
<dbReference type="Proteomes" id="UP001060085">
    <property type="component" value="Linkage Group LG01"/>
</dbReference>
<organism evidence="1 2">
    <name type="scientific">Catharanthus roseus</name>
    <name type="common">Madagascar periwinkle</name>
    <name type="synonym">Vinca rosea</name>
    <dbReference type="NCBI Taxonomy" id="4058"/>
    <lineage>
        <taxon>Eukaryota</taxon>
        <taxon>Viridiplantae</taxon>
        <taxon>Streptophyta</taxon>
        <taxon>Embryophyta</taxon>
        <taxon>Tracheophyta</taxon>
        <taxon>Spermatophyta</taxon>
        <taxon>Magnoliopsida</taxon>
        <taxon>eudicotyledons</taxon>
        <taxon>Gunneridae</taxon>
        <taxon>Pentapetalae</taxon>
        <taxon>asterids</taxon>
        <taxon>lamiids</taxon>
        <taxon>Gentianales</taxon>
        <taxon>Apocynaceae</taxon>
        <taxon>Rauvolfioideae</taxon>
        <taxon>Vinceae</taxon>
        <taxon>Catharanthinae</taxon>
        <taxon>Catharanthus</taxon>
    </lineage>
</organism>
<proteinExistence type="predicted"/>
<reference evidence="2" key="1">
    <citation type="journal article" date="2023" name="Nat. Plants">
        <title>Single-cell RNA sequencing provides a high-resolution roadmap for understanding the multicellular compartmentation of specialized metabolism.</title>
        <authorList>
            <person name="Sun S."/>
            <person name="Shen X."/>
            <person name="Li Y."/>
            <person name="Li Y."/>
            <person name="Wang S."/>
            <person name="Li R."/>
            <person name="Zhang H."/>
            <person name="Shen G."/>
            <person name="Guo B."/>
            <person name="Wei J."/>
            <person name="Xu J."/>
            <person name="St-Pierre B."/>
            <person name="Chen S."/>
            <person name="Sun C."/>
        </authorList>
    </citation>
    <scope>NUCLEOTIDE SEQUENCE [LARGE SCALE GENOMIC DNA]</scope>
</reference>
<evidence type="ECO:0000313" key="2">
    <source>
        <dbReference type="Proteomes" id="UP001060085"/>
    </source>
</evidence>
<dbReference type="EMBL" id="CM044701">
    <property type="protein sequence ID" value="KAI5683657.1"/>
    <property type="molecule type" value="Genomic_DNA"/>
</dbReference>
<accession>A0ACC0CFM2</accession>
<name>A0ACC0CFM2_CATRO</name>